<evidence type="ECO:0000313" key="6">
    <source>
        <dbReference type="Proteomes" id="UP001225605"/>
    </source>
</evidence>
<sequence>MTRAVTVLATGPQALVQDLGRPGNAHLGVPPSGALDPPSLALANRLVGNPGGAAGLEVLLGGLVLRAETSCSVAVTGPATPALVDGVPRDSPLHLAPGDVLALGTPVGGLRCYVALSGGVDVPAELGSRSADLLSGLGPAPLAPGDVLPLGTPTGVPVGVDVLVPVRVPDVLVVPVLLGPRDDWFTDPAGQLRAGRWTVSDRGNRVGVRLTGTALEREPGRVGRELPSEGLVTGAVQVPADGAPVVFLADHPTTGGYPVIGVVPPDALPLLGQAPPGTPLVFAPGTPGPERPGAARYSDS</sequence>
<evidence type="ECO:0000256" key="3">
    <source>
        <dbReference type="ARBA" id="ARBA00022840"/>
    </source>
</evidence>
<dbReference type="NCBIfam" id="TIGR00724">
    <property type="entry name" value="urea_amlyse_rel"/>
    <property type="match status" value="1"/>
</dbReference>
<dbReference type="PANTHER" id="PTHR43309">
    <property type="entry name" value="5-OXOPROLINASE SUBUNIT C"/>
    <property type="match status" value="1"/>
</dbReference>
<keyword evidence="1" id="KW-0547">Nucleotide-binding</keyword>
<organism evidence="5 6">
    <name type="scientific">Saccharothrix yanglingensis</name>
    <dbReference type="NCBI Taxonomy" id="659496"/>
    <lineage>
        <taxon>Bacteria</taxon>
        <taxon>Bacillati</taxon>
        <taxon>Actinomycetota</taxon>
        <taxon>Actinomycetes</taxon>
        <taxon>Pseudonocardiales</taxon>
        <taxon>Pseudonocardiaceae</taxon>
        <taxon>Saccharothrix</taxon>
    </lineage>
</organism>
<dbReference type="InterPro" id="IPR052708">
    <property type="entry name" value="PxpC"/>
</dbReference>
<proteinExistence type="predicted"/>
<protein>
    <submittedName>
        <fullName evidence="5">Allophanate hydrolase</fullName>
    </submittedName>
</protein>
<dbReference type="PANTHER" id="PTHR43309:SF3">
    <property type="entry name" value="5-OXOPROLINASE SUBUNIT C"/>
    <property type="match status" value="1"/>
</dbReference>
<dbReference type="Gene3D" id="2.40.100.10">
    <property type="entry name" value="Cyclophilin-like"/>
    <property type="match status" value="1"/>
</dbReference>
<dbReference type="Pfam" id="PF02626">
    <property type="entry name" value="CT_A_B"/>
    <property type="match status" value="1"/>
</dbReference>
<dbReference type="GO" id="GO:0016787">
    <property type="term" value="F:hydrolase activity"/>
    <property type="evidence" value="ECO:0007669"/>
    <property type="project" value="UniProtKB-KW"/>
</dbReference>
<evidence type="ECO:0000313" key="5">
    <source>
        <dbReference type="EMBL" id="MDQ2582796.1"/>
    </source>
</evidence>
<evidence type="ECO:0000256" key="2">
    <source>
        <dbReference type="ARBA" id="ARBA00022801"/>
    </source>
</evidence>
<gene>
    <name evidence="5" type="ORF">CKY47_02110</name>
</gene>
<keyword evidence="2 5" id="KW-0378">Hydrolase</keyword>
<accession>A0ABU0WSH0</accession>
<dbReference type="SMART" id="SM00797">
    <property type="entry name" value="AHS2"/>
    <property type="match status" value="1"/>
</dbReference>
<dbReference type="SUPFAM" id="SSF50891">
    <property type="entry name" value="Cyclophilin-like"/>
    <property type="match status" value="1"/>
</dbReference>
<reference evidence="5 6" key="1">
    <citation type="submission" date="2017-06" db="EMBL/GenBank/DDBJ databases">
        <title>Cultured bacterium strain Saccharothrix yanglingensis Hhs.015.</title>
        <authorList>
            <person name="Xia Y."/>
        </authorList>
    </citation>
    <scope>NUCLEOTIDE SEQUENCE [LARGE SCALE GENOMIC DNA]</scope>
    <source>
        <strain evidence="5 6">Hhs.015</strain>
    </source>
</reference>
<dbReference type="Proteomes" id="UP001225605">
    <property type="component" value="Unassembled WGS sequence"/>
</dbReference>
<comment type="caution">
    <text evidence="5">The sequence shown here is derived from an EMBL/GenBank/DDBJ whole genome shotgun (WGS) entry which is preliminary data.</text>
</comment>
<evidence type="ECO:0000256" key="1">
    <source>
        <dbReference type="ARBA" id="ARBA00022741"/>
    </source>
</evidence>
<keyword evidence="3" id="KW-0067">ATP-binding</keyword>
<dbReference type="InterPro" id="IPR003778">
    <property type="entry name" value="CT_A_B"/>
</dbReference>
<feature type="domain" description="Carboxyltransferase" evidence="4">
    <location>
        <begin position="26"/>
        <end position="297"/>
    </location>
</feature>
<keyword evidence="6" id="KW-1185">Reference proteome</keyword>
<dbReference type="EMBL" id="NSDM01000001">
    <property type="protein sequence ID" value="MDQ2582796.1"/>
    <property type="molecule type" value="Genomic_DNA"/>
</dbReference>
<name>A0ABU0WSH0_9PSEU</name>
<evidence type="ECO:0000259" key="4">
    <source>
        <dbReference type="SMART" id="SM00797"/>
    </source>
</evidence>
<dbReference type="InterPro" id="IPR029000">
    <property type="entry name" value="Cyclophilin-like_dom_sf"/>
</dbReference>